<organism evidence="6 7">
    <name type="scientific">Vibrio porteresiae DSM 19223</name>
    <dbReference type="NCBI Taxonomy" id="1123496"/>
    <lineage>
        <taxon>Bacteria</taxon>
        <taxon>Pseudomonadati</taxon>
        <taxon>Pseudomonadota</taxon>
        <taxon>Gammaproteobacteria</taxon>
        <taxon>Vibrionales</taxon>
        <taxon>Vibrionaceae</taxon>
        <taxon>Vibrio</taxon>
    </lineage>
</organism>
<keyword evidence="2" id="KW-0805">Transcription regulation</keyword>
<protein>
    <submittedName>
        <fullName evidence="6">LysR family transcriptional regulator</fullName>
    </submittedName>
</protein>
<gene>
    <name evidence="6" type="ORF">R8Z52_16815</name>
</gene>
<dbReference type="PANTHER" id="PTHR30537:SF72">
    <property type="entry name" value="LYSR FAMILY TRANSCRIPTIONAL REGULATOR"/>
    <property type="match status" value="1"/>
</dbReference>
<dbReference type="SUPFAM" id="SSF53850">
    <property type="entry name" value="Periplasmic binding protein-like II"/>
    <property type="match status" value="1"/>
</dbReference>
<dbReference type="Pfam" id="PF00126">
    <property type="entry name" value="HTH_1"/>
    <property type="match status" value="1"/>
</dbReference>
<dbReference type="PROSITE" id="PS50931">
    <property type="entry name" value="HTH_LYSR"/>
    <property type="match status" value="1"/>
</dbReference>
<dbReference type="InterPro" id="IPR005119">
    <property type="entry name" value="LysR_subst-bd"/>
</dbReference>
<dbReference type="Gene3D" id="3.40.190.290">
    <property type="match status" value="1"/>
</dbReference>
<evidence type="ECO:0000256" key="1">
    <source>
        <dbReference type="ARBA" id="ARBA00009437"/>
    </source>
</evidence>
<evidence type="ECO:0000256" key="2">
    <source>
        <dbReference type="ARBA" id="ARBA00023015"/>
    </source>
</evidence>
<dbReference type="SUPFAM" id="SSF46785">
    <property type="entry name" value="Winged helix' DNA-binding domain"/>
    <property type="match status" value="1"/>
</dbReference>
<dbReference type="RefSeq" id="WP_261896597.1">
    <property type="nucleotide sequence ID" value="NZ_AP024896.1"/>
</dbReference>
<comment type="similarity">
    <text evidence="1">Belongs to the LysR transcriptional regulatory family.</text>
</comment>
<keyword evidence="4" id="KW-0804">Transcription</keyword>
<evidence type="ECO:0000256" key="3">
    <source>
        <dbReference type="ARBA" id="ARBA00023125"/>
    </source>
</evidence>
<keyword evidence="3" id="KW-0238">DNA-binding</keyword>
<evidence type="ECO:0000259" key="5">
    <source>
        <dbReference type="PROSITE" id="PS50931"/>
    </source>
</evidence>
<dbReference type="InterPro" id="IPR036388">
    <property type="entry name" value="WH-like_DNA-bd_sf"/>
</dbReference>
<dbReference type="Gene3D" id="1.10.10.10">
    <property type="entry name" value="Winged helix-like DNA-binding domain superfamily/Winged helix DNA-binding domain"/>
    <property type="match status" value="1"/>
</dbReference>
<evidence type="ECO:0000313" key="7">
    <source>
        <dbReference type="Proteomes" id="UP001304071"/>
    </source>
</evidence>
<dbReference type="Pfam" id="PF03466">
    <property type="entry name" value="LysR_substrate"/>
    <property type="match status" value="1"/>
</dbReference>
<evidence type="ECO:0000313" key="6">
    <source>
        <dbReference type="EMBL" id="WPC76190.1"/>
    </source>
</evidence>
<dbReference type="InterPro" id="IPR036390">
    <property type="entry name" value="WH_DNA-bd_sf"/>
</dbReference>
<dbReference type="PANTHER" id="PTHR30537">
    <property type="entry name" value="HTH-TYPE TRANSCRIPTIONAL REGULATOR"/>
    <property type="match status" value="1"/>
</dbReference>
<proteinExistence type="inferred from homology"/>
<dbReference type="InterPro" id="IPR000847">
    <property type="entry name" value="LysR_HTH_N"/>
</dbReference>
<name>A0ABZ0QL54_9VIBR</name>
<dbReference type="InterPro" id="IPR058163">
    <property type="entry name" value="LysR-type_TF_proteobact-type"/>
</dbReference>
<accession>A0ABZ0QL54</accession>
<feature type="domain" description="HTH lysR-type" evidence="5">
    <location>
        <begin position="1"/>
        <end position="59"/>
    </location>
</feature>
<dbReference type="EMBL" id="CP138204">
    <property type="protein sequence ID" value="WPC76190.1"/>
    <property type="molecule type" value="Genomic_DNA"/>
</dbReference>
<dbReference type="Proteomes" id="UP001304071">
    <property type="component" value="Chromosome 2"/>
</dbReference>
<sequence>MDHLQSLKVFKQVVEQGAFNKAAERLGMPTSTVSKAIMDLEEHLRVKLLHRTTRKITVTQEGLEYYEKTQKVLTELQAIDAEISGNKSTPQGHLRIDCQVAFANYMLIPKLKQFQDAFPNITLGLGINDRSVDLLNEGIDCVIRVGGTPIPGMVERKIMDLPFITCASPAFLAEHGTPETPQEILGNYPTISYFRTSSTSIMPLTFKKGSKLISIEKCTYSCNNGLGLFNLTRNSLGIAQLARVFADPFIKAGEMVEILPDWECTTMPLKVVYPPNQNQSARLKVFIDWLLDTFRNAD</sequence>
<evidence type="ECO:0000256" key="4">
    <source>
        <dbReference type="ARBA" id="ARBA00023163"/>
    </source>
</evidence>
<keyword evidence="7" id="KW-1185">Reference proteome</keyword>
<reference evidence="6 7" key="1">
    <citation type="submission" date="2023-11" db="EMBL/GenBank/DDBJ databases">
        <title>Plant-associative lifestyle of Vibrio porteresiae and its evolutionary dynamics.</title>
        <authorList>
            <person name="Rameshkumar N."/>
            <person name="Kirti K."/>
        </authorList>
    </citation>
    <scope>NUCLEOTIDE SEQUENCE [LARGE SCALE GENOMIC DNA]</scope>
    <source>
        <strain evidence="6 7">MSSRF30</strain>
    </source>
</reference>